<proteinExistence type="predicted"/>
<feature type="compositionally biased region" description="Basic and acidic residues" evidence="1">
    <location>
        <begin position="66"/>
        <end position="98"/>
    </location>
</feature>
<dbReference type="AlphaFoldDB" id="A0AA40FKM5"/>
<dbReference type="EMBL" id="JAHYIQ010000030">
    <property type="protein sequence ID" value="KAK1120605.1"/>
    <property type="molecule type" value="Genomic_DNA"/>
</dbReference>
<feature type="compositionally biased region" description="Basic and acidic residues" evidence="1">
    <location>
        <begin position="28"/>
        <end position="51"/>
    </location>
</feature>
<feature type="non-terminal residue" evidence="2">
    <location>
        <position position="1"/>
    </location>
</feature>
<evidence type="ECO:0000313" key="3">
    <source>
        <dbReference type="Proteomes" id="UP001177670"/>
    </source>
</evidence>
<comment type="caution">
    <text evidence="2">The sequence shown here is derived from an EMBL/GenBank/DDBJ whole genome shotgun (WGS) entry which is preliminary data.</text>
</comment>
<dbReference type="Proteomes" id="UP001177670">
    <property type="component" value="Unassembled WGS sequence"/>
</dbReference>
<protein>
    <submittedName>
        <fullName evidence="2">Uncharacterized protein</fullName>
    </submittedName>
</protein>
<keyword evidence="3" id="KW-1185">Reference proteome</keyword>
<evidence type="ECO:0000313" key="2">
    <source>
        <dbReference type="EMBL" id="KAK1120605.1"/>
    </source>
</evidence>
<gene>
    <name evidence="2" type="ORF">K0M31_012211</name>
</gene>
<reference evidence="2" key="1">
    <citation type="submission" date="2021-10" db="EMBL/GenBank/DDBJ databases">
        <title>Melipona bicolor Genome sequencing and assembly.</title>
        <authorList>
            <person name="Araujo N.S."/>
            <person name="Arias M.C."/>
        </authorList>
    </citation>
    <scope>NUCLEOTIDE SEQUENCE</scope>
    <source>
        <strain evidence="2">USP_2M_L1-L4_2017</strain>
        <tissue evidence="2">Whole body</tissue>
    </source>
</reference>
<accession>A0AA40FKM5</accession>
<evidence type="ECO:0000256" key="1">
    <source>
        <dbReference type="SAM" id="MobiDB-lite"/>
    </source>
</evidence>
<name>A0AA40FKM5_9HYME</name>
<organism evidence="2 3">
    <name type="scientific">Melipona bicolor</name>
    <dbReference type="NCBI Taxonomy" id="60889"/>
    <lineage>
        <taxon>Eukaryota</taxon>
        <taxon>Metazoa</taxon>
        <taxon>Ecdysozoa</taxon>
        <taxon>Arthropoda</taxon>
        <taxon>Hexapoda</taxon>
        <taxon>Insecta</taxon>
        <taxon>Pterygota</taxon>
        <taxon>Neoptera</taxon>
        <taxon>Endopterygota</taxon>
        <taxon>Hymenoptera</taxon>
        <taxon>Apocrita</taxon>
        <taxon>Aculeata</taxon>
        <taxon>Apoidea</taxon>
        <taxon>Anthophila</taxon>
        <taxon>Apidae</taxon>
        <taxon>Melipona</taxon>
    </lineage>
</organism>
<sequence length="98" mass="11005">ITCNTVCYGKRKGCRVAERAVGNVGEQTSKERTRGESKEGTRARGNEQSAKRREKGLAVGQKGRRKVEQRAEKLEEGRGKARERERCPDDGKVENVFI</sequence>
<feature type="region of interest" description="Disordered" evidence="1">
    <location>
        <begin position="22"/>
        <end position="98"/>
    </location>
</feature>